<protein>
    <submittedName>
        <fullName evidence="1">Uncharacterized protein</fullName>
    </submittedName>
</protein>
<evidence type="ECO:0000313" key="2">
    <source>
        <dbReference type="Proteomes" id="UP000510888"/>
    </source>
</evidence>
<proteinExistence type="predicted"/>
<gene>
    <name evidence="1" type="ORF">PPGU16_78990</name>
</gene>
<dbReference type="Proteomes" id="UP000510888">
    <property type="component" value="Plasmid PPGU16_p2"/>
</dbReference>
<name>A0A7I8C1E0_9BURK</name>
<reference evidence="1 2" key="1">
    <citation type="journal article" date="2020" name="Genes (Basel)">
        <title>Genomic Comparison of Insect Gut Symbionts from Divergent Burkholderia Subclades.</title>
        <authorList>
            <person name="Takeshita K."/>
            <person name="Kikuchi Y."/>
        </authorList>
    </citation>
    <scope>NUCLEOTIDE SEQUENCE [LARGE SCALE GENOMIC DNA]</scope>
    <source>
        <strain evidence="1 2">PGU16</strain>
        <plasmid evidence="1 2">PPGU16_p2</plasmid>
    </source>
</reference>
<evidence type="ECO:0000313" key="1">
    <source>
        <dbReference type="EMBL" id="BCF94832.1"/>
    </source>
</evidence>
<accession>A0A7I8C1E0</accession>
<keyword evidence="2" id="KW-1185">Reference proteome</keyword>
<sequence length="58" mass="6613">MSKSFRLAKLAGDVPKHLAGRAYGVAVQVMWREPKARVVRYVTGWIGWDSLNLAQRRD</sequence>
<dbReference type="EMBL" id="AP023177">
    <property type="protein sequence ID" value="BCF94832.1"/>
    <property type="molecule type" value="Genomic_DNA"/>
</dbReference>
<dbReference type="RefSeq" id="WP_338944082.1">
    <property type="nucleotide sequence ID" value="NZ_AP023177.1"/>
</dbReference>
<keyword evidence="1" id="KW-0614">Plasmid</keyword>
<dbReference type="KEGG" id="plad:PPGU16_78990"/>
<geneLocation type="plasmid" evidence="1 2">
    <name>PPGU16_p2</name>
</geneLocation>
<organism evidence="1 2">
    <name type="scientific">Paraburkholderia largidicola</name>
    <dbReference type="NCBI Taxonomy" id="3014751"/>
    <lineage>
        <taxon>Bacteria</taxon>
        <taxon>Pseudomonadati</taxon>
        <taxon>Pseudomonadota</taxon>
        <taxon>Betaproteobacteria</taxon>
        <taxon>Burkholderiales</taxon>
        <taxon>Burkholderiaceae</taxon>
        <taxon>Paraburkholderia</taxon>
    </lineage>
</organism>
<dbReference type="AlphaFoldDB" id="A0A7I8C1E0"/>